<evidence type="ECO:0000313" key="2">
    <source>
        <dbReference type="Proteomes" id="UP001162793"/>
    </source>
</evidence>
<gene>
    <name evidence="1" type="ORF">NKG59_07445</name>
</gene>
<comment type="caution">
    <text evidence="1">The sequence shown here is derived from an EMBL/GenBank/DDBJ whole genome shotgun (WGS) entry which is preliminary data.</text>
</comment>
<dbReference type="RefSeq" id="WP_253536157.1">
    <property type="nucleotide sequence ID" value="NZ_JAMYWC010000002.1"/>
</dbReference>
<name>A0AA41WTU9_9RALS</name>
<evidence type="ECO:0008006" key="3">
    <source>
        <dbReference type="Google" id="ProtNLM"/>
    </source>
</evidence>
<organism evidence="1 2">
    <name type="scientific">Ralstonia chuxiongensis</name>
    <dbReference type="NCBI Taxonomy" id="2957504"/>
    <lineage>
        <taxon>Bacteria</taxon>
        <taxon>Pseudomonadati</taxon>
        <taxon>Pseudomonadota</taxon>
        <taxon>Betaproteobacteria</taxon>
        <taxon>Burkholderiales</taxon>
        <taxon>Burkholderiaceae</taxon>
        <taxon>Ralstonia</taxon>
    </lineage>
</organism>
<dbReference type="Proteomes" id="UP001162793">
    <property type="component" value="Unassembled WGS sequence"/>
</dbReference>
<protein>
    <recommendedName>
        <fullName evidence="3">Transmembrane protein</fullName>
    </recommendedName>
</protein>
<reference evidence="2" key="1">
    <citation type="journal article" date="2023" name="Front. Microbiol.">
        <title>Ralstonia chuxiongensis sp. nov., Ralstonia mojiangensis sp. nov., and Ralstonia soli sp. nov., isolated from tobacco fields, are three novel species in the family Burkholderiaceae.</title>
        <authorList>
            <person name="Lu C.H."/>
            <person name="Zhang Y.Y."/>
            <person name="Jiang N."/>
            <person name="Chen W."/>
            <person name="Shao X."/>
            <person name="Zhao Z.M."/>
            <person name="Lu W.L."/>
            <person name="Hu X."/>
            <person name="Xi Y.X."/>
            <person name="Zou S.Y."/>
            <person name="Wei Q.J."/>
            <person name="Lin Z.L."/>
            <person name="Gong L."/>
            <person name="Gai X.T."/>
            <person name="Zhang L.Q."/>
            <person name="Li J.Y."/>
            <person name="Jin Y."/>
            <person name="Xia Z.Y."/>
        </authorList>
    </citation>
    <scope>NUCLEOTIDE SEQUENCE [LARGE SCALE GENOMIC DNA]</scope>
    <source>
        <strain evidence="2">21YRMH01-3</strain>
    </source>
</reference>
<accession>A0AA41WTU9</accession>
<dbReference type="AlphaFoldDB" id="A0AA41WTU9"/>
<dbReference type="EMBL" id="JAMYWC010000002">
    <property type="protein sequence ID" value="MCP1172189.1"/>
    <property type="molecule type" value="Genomic_DNA"/>
</dbReference>
<proteinExistence type="predicted"/>
<keyword evidence="2" id="KW-1185">Reference proteome</keyword>
<sequence length="189" mass="20119">MAVTATAGWRIGLGAAACALLMACSPKYDWRTVHSNEGAYAVDYPAKPTAEARPIAINGQRMPMTMQAANIDGTLFAIGVVELPADDPVWRQRAVEALRNGLSANLKGRVTEHDIAVQTAAQPPLSLPAVELIAQGAGGDDPAPRRLTARVVATGKRAYQAVVLESGDAARDARQQEQVDQFLSSFHPY</sequence>
<evidence type="ECO:0000313" key="1">
    <source>
        <dbReference type="EMBL" id="MCP1172189.1"/>
    </source>
</evidence>